<dbReference type="InterPro" id="IPR033469">
    <property type="entry name" value="CYTH-like_dom_sf"/>
</dbReference>
<dbReference type="PANTHER" id="PTHR39569:SF1">
    <property type="entry name" value="INORGANIC TRIPHOSPHATASE"/>
    <property type="match status" value="1"/>
</dbReference>
<evidence type="ECO:0000259" key="2">
    <source>
        <dbReference type="PROSITE" id="PS51708"/>
    </source>
</evidence>
<feature type="domain" description="CYTH" evidence="1">
    <location>
        <begin position="2"/>
        <end position="204"/>
    </location>
</feature>
<dbReference type="SMART" id="SM00880">
    <property type="entry name" value="CHAD"/>
    <property type="match status" value="1"/>
</dbReference>
<evidence type="ECO:0000313" key="4">
    <source>
        <dbReference type="Proteomes" id="UP000290287"/>
    </source>
</evidence>
<dbReference type="Pfam" id="PF05235">
    <property type="entry name" value="CHAD"/>
    <property type="match status" value="1"/>
</dbReference>
<dbReference type="EMBL" id="PEIB01000048">
    <property type="protein sequence ID" value="RXJ70509.1"/>
    <property type="molecule type" value="Genomic_DNA"/>
</dbReference>
<proteinExistence type="predicted"/>
<dbReference type="Gene3D" id="2.40.320.10">
    <property type="entry name" value="Hypothetical Protein Pfu-838710-001"/>
    <property type="match status" value="1"/>
</dbReference>
<dbReference type="RefSeq" id="WP_129124223.1">
    <property type="nucleotide sequence ID" value="NZ_PEIB01000048.1"/>
</dbReference>
<sequence>METEIELKFFVSPDFSRHLRDKIADLKVLQQSHRNLGNIYYDTPDLQLRHNDIGMRVRRYDDVFVQTLKTAGRVVAGLHQRPEYNAELTGPTPDISLLPAEVWPDSVNAELLASTLIPLFSTDFERQQWLIAMPDGSQIELAYDNGQVSTEQGGLDPICEVEIELKSGQTGALFTLARELADFGGLRLGNLSKAARGYRLFSGYYGDEVKPLSVVSLQSEQTTEQAFITILEHALEHWHYHEQIYVERPEMRALQQICQSVSLIRQTLVLYGGLIPRRASALLRQELQWLEGELSWIDEAMAIERLLDDKGHFLRKLNSQKVLMKGLQEKYDALPERSELLELFHSSRYCNLLLDLSRWLLTQGWRPFLDEKASEKLSAPVSGFAEKLLGQSWEELLEVFGTANEFDRYGYYDQLSRLQRNLLTGMCLSSLYDEESRHHFRLPWLDLLQGMEDLQLLEPVRGLASDIDGDEDAAQIEKWLRRKEESLLHAMQQSRYIGVGLTPYWYN</sequence>
<reference evidence="3 4" key="1">
    <citation type="submission" date="2017-10" db="EMBL/GenBank/DDBJ databases">
        <title>Nyctiphanis sp. nov., isolated from the stomach of the euphausiid Nyctiphanes simplex (Hansen, 1911) in the Gulf of California.</title>
        <authorList>
            <person name="Gomez-Gil B."/>
            <person name="Aguilar-Mendez M."/>
            <person name="Lopez-Cortes A."/>
            <person name="Gomez-Gutierrez J."/>
            <person name="Roque A."/>
            <person name="Lang E."/>
            <person name="Gonzalez-Castillo A."/>
        </authorList>
    </citation>
    <scope>NUCLEOTIDE SEQUENCE [LARGE SCALE GENOMIC DNA]</scope>
    <source>
        <strain evidence="3 4">CAIM 600</strain>
    </source>
</reference>
<organism evidence="3 4">
    <name type="scientific">Veronia nyctiphanis</name>
    <dbReference type="NCBI Taxonomy" id="1278244"/>
    <lineage>
        <taxon>Bacteria</taxon>
        <taxon>Pseudomonadati</taxon>
        <taxon>Pseudomonadota</taxon>
        <taxon>Gammaproteobacteria</taxon>
        <taxon>Vibrionales</taxon>
        <taxon>Vibrionaceae</taxon>
        <taxon>Veronia</taxon>
    </lineage>
</organism>
<gene>
    <name evidence="3" type="ORF">CS022_23135</name>
</gene>
<dbReference type="GO" id="GO:0050355">
    <property type="term" value="F:inorganic triphosphate phosphatase activity"/>
    <property type="evidence" value="ECO:0007669"/>
    <property type="project" value="InterPro"/>
</dbReference>
<accession>A0A4Q0YMF1</accession>
<dbReference type="InterPro" id="IPR038186">
    <property type="entry name" value="CHAD_dom_sf"/>
</dbReference>
<dbReference type="OrthoDB" id="3034217at2"/>
<dbReference type="SMART" id="SM01118">
    <property type="entry name" value="CYTH"/>
    <property type="match status" value="1"/>
</dbReference>
<dbReference type="PROSITE" id="PS51708">
    <property type="entry name" value="CHAD"/>
    <property type="match status" value="1"/>
</dbReference>
<dbReference type="Pfam" id="PF01928">
    <property type="entry name" value="CYTH"/>
    <property type="match status" value="1"/>
</dbReference>
<feature type="domain" description="CHAD" evidence="2">
    <location>
        <begin position="220"/>
        <end position="480"/>
    </location>
</feature>
<dbReference type="InterPro" id="IPR039013">
    <property type="entry name" value="YgiF"/>
</dbReference>
<dbReference type="InterPro" id="IPR023577">
    <property type="entry name" value="CYTH_domain"/>
</dbReference>
<dbReference type="SUPFAM" id="SSF55154">
    <property type="entry name" value="CYTH-like phosphatases"/>
    <property type="match status" value="1"/>
</dbReference>
<dbReference type="AlphaFoldDB" id="A0A4Q0YMF1"/>
<dbReference type="Gene3D" id="1.40.20.10">
    <property type="entry name" value="CHAD domain"/>
    <property type="match status" value="1"/>
</dbReference>
<keyword evidence="4" id="KW-1185">Reference proteome</keyword>
<dbReference type="PROSITE" id="PS51707">
    <property type="entry name" value="CYTH"/>
    <property type="match status" value="1"/>
</dbReference>
<dbReference type="PANTHER" id="PTHR39569">
    <property type="entry name" value="INORGANIC TRIPHOSPHATASE"/>
    <property type="match status" value="1"/>
</dbReference>
<comment type="caution">
    <text evidence="3">The sequence shown here is derived from an EMBL/GenBank/DDBJ whole genome shotgun (WGS) entry which is preliminary data.</text>
</comment>
<dbReference type="Proteomes" id="UP000290287">
    <property type="component" value="Unassembled WGS sequence"/>
</dbReference>
<evidence type="ECO:0000313" key="3">
    <source>
        <dbReference type="EMBL" id="RXJ70509.1"/>
    </source>
</evidence>
<protein>
    <submittedName>
        <fullName evidence="3">Inorganic triphosphatase</fullName>
    </submittedName>
</protein>
<dbReference type="CDD" id="cd07756">
    <property type="entry name" value="CYTH-like_Pase_CHAD"/>
    <property type="match status" value="1"/>
</dbReference>
<evidence type="ECO:0000259" key="1">
    <source>
        <dbReference type="PROSITE" id="PS51707"/>
    </source>
</evidence>
<dbReference type="InterPro" id="IPR007899">
    <property type="entry name" value="CHAD_dom"/>
</dbReference>
<dbReference type="GO" id="GO:0046872">
    <property type="term" value="F:metal ion binding"/>
    <property type="evidence" value="ECO:0007669"/>
    <property type="project" value="TreeGrafter"/>
</dbReference>
<name>A0A4Q0YMF1_9GAMM</name>